<proteinExistence type="predicted"/>
<dbReference type="Proteomes" id="UP000485058">
    <property type="component" value="Unassembled WGS sequence"/>
</dbReference>
<sequence length="105" mass="11676">MAPVRPRGRQLPDSWWTSPARTRNKYHPSFARCMRSWLPKAGTPGWLPGTLWAVWPRLLTMPALPTWQPRLRTILDRGNALLASGGQVSGPIECGLPLAYAMEAG</sequence>
<dbReference type="EMBL" id="BLLF01003728">
    <property type="protein sequence ID" value="GFH28066.1"/>
    <property type="molecule type" value="Genomic_DNA"/>
</dbReference>
<comment type="caution">
    <text evidence="1">The sequence shown here is derived from an EMBL/GenBank/DDBJ whole genome shotgun (WGS) entry which is preliminary data.</text>
</comment>
<dbReference type="AlphaFoldDB" id="A0A6A0A6B0"/>
<accession>A0A6A0A6B0</accession>
<name>A0A6A0A6B0_HAELA</name>
<evidence type="ECO:0000313" key="2">
    <source>
        <dbReference type="Proteomes" id="UP000485058"/>
    </source>
</evidence>
<reference evidence="1 2" key="1">
    <citation type="submission" date="2020-02" db="EMBL/GenBank/DDBJ databases">
        <title>Draft genome sequence of Haematococcus lacustris strain NIES-144.</title>
        <authorList>
            <person name="Morimoto D."/>
            <person name="Nakagawa S."/>
            <person name="Yoshida T."/>
            <person name="Sawayama S."/>
        </authorList>
    </citation>
    <scope>NUCLEOTIDE SEQUENCE [LARGE SCALE GENOMIC DNA]</scope>
    <source>
        <strain evidence="1 2">NIES-144</strain>
    </source>
</reference>
<protein>
    <submittedName>
        <fullName evidence="1">Uncharacterized protein</fullName>
    </submittedName>
</protein>
<evidence type="ECO:0000313" key="1">
    <source>
        <dbReference type="EMBL" id="GFH28066.1"/>
    </source>
</evidence>
<keyword evidence="2" id="KW-1185">Reference proteome</keyword>
<gene>
    <name evidence="1" type="ORF">HaLaN_26486</name>
</gene>
<organism evidence="1 2">
    <name type="scientific">Haematococcus lacustris</name>
    <name type="common">Green alga</name>
    <name type="synonym">Haematococcus pluvialis</name>
    <dbReference type="NCBI Taxonomy" id="44745"/>
    <lineage>
        <taxon>Eukaryota</taxon>
        <taxon>Viridiplantae</taxon>
        <taxon>Chlorophyta</taxon>
        <taxon>core chlorophytes</taxon>
        <taxon>Chlorophyceae</taxon>
        <taxon>CS clade</taxon>
        <taxon>Chlamydomonadales</taxon>
        <taxon>Haematococcaceae</taxon>
        <taxon>Haematococcus</taxon>
    </lineage>
</organism>